<dbReference type="InterPro" id="IPR011333">
    <property type="entry name" value="SKP1/BTB/POZ_sf"/>
</dbReference>
<dbReference type="Proteomes" id="UP000077202">
    <property type="component" value="Unassembled WGS sequence"/>
</dbReference>
<evidence type="ECO:0000313" key="10">
    <source>
        <dbReference type="EMBL" id="OAE31323.1"/>
    </source>
</evidence>
<dbReference type="UniPathway" id="UPA00322"/>
<dbReference type="InterPro" id="IPR015422">
    <property type="entry name" value="PyrdxlP-dep_Trfase_small"/>
</dbReference>
<evidence type="ECO:0000256" key="8">
    <source>
        <dbReference type="ARBA" id="ARBA00025785"/>
    </source>
</evidence>
<keyword evidence="5" id="KW-0808">Transferase</keyword>
<dbReference type="Gene3D" id="3.40.640.10">
    <property type="entry name" value="Type I PLP-dependent aspartate aminotransferase-like (Major domain)"/>
    <property type="match status" value="1"/>
</dbReference>
<dbReference type="Pfam" id="PF00651">
    <property type="entry name" value="BTB"/>
    <property type="match status" value="1"/>
</dbReference>
<dbReference type="Gene3D" id="3.30.710.10">
    <property type="entry name" value="Potassium Channel Kv1.1, Chain A"/>
    <property type="match status" value="1"/>
</dbReference>
<dbReference type="GO" id="GO:0042853">
    <property type="term" value="P:L-alanine catabolic process"/>
    <property type="evidence" value="ECO:0007669"/>
    <property type="project" value="UniProtKB-UniPathway"/>
</dbReference>
<dbReference type="SUPFAM" id="SSF54695">
    <property type="entry name" value="POZ domain"/>
    <property type="match status" value="1"/>
</dbReference>
<dbReference type="InterPro" id="IPR015421">
    <property type="entry name" value="PyrdxlP-dep_Trfase_major"/>
</dbReference>
<organism evidence="10 11">
    <name type="scientific">Marchantia polymorpha subsp. ruderalis</name>
    <dbReference type="NCBI Taxonomy" id="1480154"/>
    <lineage>
        <taxon>Eukaryota</taxon>
        <taxon>Viridiplantae</taxon>
        <taxon>Streptophyta</taxon>
        <taxon>Embryophyta</taxon>
        <taxon>Marchantiophyta</taxon>
        <taxon>Marchantiopsida</taxon>
        <taxon>Marchantiidae</taxon>
        <taxon>Marchantiales</taxon>
        <taxon>Marchantiaceae</taxon>
        <taxon>Marchantia</taxon>
    </lineage>
</organism>
<dbReference type="EMBL" id="LVLJ01001129">
    <property type="protein sequence ID" value="OAE31323.1"/>
    <property type="molecule type" value="Genomic_DNA"/>
</dbReference>
<evidence type="ECO:0000256" key="7">
    <source>
        <dbReference type="ARBA" id="ARBA00025709"/>
    </source>
</evidence>
<reference evidence="10" key="1">
    <citation type="submission" date="2016-03" db="EMBL/GenBank/DDBJ databases">
        <title>Mechanisms controlling the formation of the plant cell surface in tip-growing cells are functionally conserved among land plants.</title>
        <authorList>
            <person name="Honkanen S."/>
            <person name="Jones V.A."/>
            <person name="Morieri G."/>
            <person name="Champion C."/>
            <person name="Hetherington A.J."/>
            <person name="Kelly S."/>
            <person name="Saint-Marcoux D."/>
            <person name="Proust H."/>
            <person name="Prescott H."/>
            <person name="Dolan L."/>
        </authorList>
    </citation>
    <scope>NUCLEOTIDE SEQUENCE [LARGE SCALE GENOMIC DNA]</scope>
    <source>
        <tissue evidence="10">Whole gametophyte</tissue>
    </source>
</reference>
<gene>
    <name evidence="10" type="ORF">AXG93_1962s1810</name>
</gene>
<comment type="caution">
    <text evidence="10">The sequence shown here is derived from an EMBL/GenBank/DDBJ whole genome shotgun (WGS) entry which is preliminary data.</text>
</comment>
<comment type="subunit">
    <text evidence="3">Homodimer.</text>
</comment>
<dbReference type="InterPro" id="IPR015424">
    <property type="entry name" value="PyrdxlP-dep_Trfase"/>
</dbReference>
<accession>A0A176WFB1</accession>
<comment type="cofactor">
    <cofactor evidence="1">
        <name>pyridoxal 5'-phosphate</name>
        <dbReference type="ChEBI" id="CHEBI:597326"/>
    </cofactor>
</comment>
<dbReference type="GO" id="GO:0009853">
    <property type="term" value="P:photorespiration"/>
    <property type="evidence" value="ECO:0007669"/>
    <property type="project" value="TreeGrafter"/>
</dbReference>
<evidence type="ECO:0000256" key="6">
    <source>
        <dbReference type="ARBA" id="ARBA00022898"/>
    </source>
</evidence>
<dbReference type="SMART" id="SM00225">
    <property type="entry name" value="BTB"/>
    <property type="match status" value="1"/>
</dbReference>
<dbReference type="GO" id="GO:0008453">
    <property type="term" value="F:alanine-glyoxylate transaminase activity"/>
    <property type="evidence" value="ECO:0007669"/>
    <property type="project" value="TreeGrafter"/>
</dbReference>
<dbReference type="InterPro" id="IPR000210">
    <property type="entry name" value="BTB/POZ_dom"/>
</dbReference>
<dbReference type="Pfam" id="PF00155">
    <property type="entry name" value="Aminotran_1_2"/>
    <property type="match status" value="1"/>
</dbReference>
<dbReference type="UniPathway" id="UPA00528">
    <property type="reaction ID" value="UER00586"/>
</dbReference>
<keyword evidence="11" id="KW-1185">Reference proteome</keyword>
<keyword evidence="4" id="KW-0032">Aminotransferase</keyword>
<dbReference type="Gene3D" id="3.90.1150.10">
    <property type="entry name" value="Aspartate Aminotransferase, domain 1"/>
    <property type="match status" value="1"/>
</dbReference>
<evidence type="ECO:0000256" key="2">
    <source>
        <dbReference type="ARBA" id="ARBA00004906"/>
    </source>
</evidence>
<dbReference type="InterPro" id="IPR004839">
    <property type="entry name" value="Aminotransferase_I/II_large"/>
</dbReference>
<dbReference type="GO" id="GO:0004021">
    <property type="term" value="F:L-alanine:2-oxoglutarate aminotransferase activity"/>
    <property type="evidence" value="ECO:0007669"/>
    <property type="project" value="TreeGrafter"/>
</dbReference>
<comment type="similarity">
    <text evidence="8">Belongs to the class-I pyridoxal-phosphate-dependent aminotransferase family. Alanine aminotransferase subfamily.</text>
</comment>
<evidence type="ECO:0000256" key="1">
    <source>
        <dbReference type="ARBA" id="ARBA00001933"/>
    </source>
</evidence>
<keyword evidence="6" id="KW-0663">Pyridoxal phosphate</keyword>
<name>A0A176WFB1_MARPO</name>
<proteinExistence type="inferred from homology"/>
<dbReference type="AlphaFoldDB" id="A0A176WFB1"/>
<evidence type="ECO:0000256" key="4">
    <source>
        <dbReference type="ARBA" id="ARBA00022576"/>
    </source>
</evidence>
<evidence type="ECO:0000259" key="9">
    <source>
        <dbReference type="SMART" id="SM00225"/>
    </source>
</evidence>
<comment type="pathway">
    <text evidence="7">Photosynthesis; C4 acid pathway.</text>
</comment>
<dbReference type="SUPFAM" id="SSF53383">
    <property type="entry name" value="PLP-dependent transferases"/>
    <property type="match status" value="1"/>
</dbReference>
<feature type="domain" description="BTB" evidence="9">
    <location>
        <begin position="312"/>
        <end position="404"/>
    </location>
</feature>
<protein>
    <recommendedName>
        <fullName evidence="9">BTB domain-containing protein</fullName>
    </recommendedName>
</protein>
<comment type="pathway">
    <text evidence="2">Protein modification; protein ubiquitination.</text>
</comment>
<dbReference type="PANTHER" id="PTHR11751">
    <property type="entry name" value="ALANINE AMINOTRANSFERASE"/>
    <property type="match status" value="1"/>
</dbReference>
<sequence length="448" mass="49618">MHGEHRCETGVHQPWKPNGQCLTQQNLRELIELGYRERLVLFADEVYQTNVYQDELPFVSAKKVLKGMGGIISRELELVSFHTVSKGFLGECGQRGGYLEMTNIHPLIVEELCKVASISLSPNITGQIMQGNIGISEKAGLYYDGWIQQLQEHSMQLHCAMYSFPRVMLPPGAFAAAKKEGKAPDAYYCLKLLEATGISTVPGSGFGQKDGVIVGEVPLSLWRCARTTVDDVVNTILGILTFAVCAHPSLIKPFKEVILPRREYAFCRLTSLAPSANSASSSERAFTVKLKFLQSSAGNPAIVIAMSPQSVIDVVLTGICGFMKAGKSTVFGKMFDIDMKEKEIGTVQVDDADAPVLRSMVNFCYTAEILFTEEASVEEVMKLAHKYDISELKEVCESELCEGINEENLCTRLRLAHIYDIKTLNAVGVKFFKDNFDDVYPSVVERLR</sequence>
<evidence type="ECO:0000256" key="3">
    <source>
        <dbReference type="ARBA" id="ARBA00011738"/>
    </source>
</evidence>
<dbReference type="GO" id="GO:0047958">
    <property type="term" value="F:glycine:2-oxoglutarate aminotransferase activity"/>
    <property type="evidence" value="ECO:0007669"/>
    <property type="project" value="TreeGrafter"/>
</dbReference>
<dbReference type="GO" id="GO:0030170">
    <property type="term" value="F:pyridoxal phosphate binding"/>
    <property type="evidence" value="ECO:0007669"/>
    <property type="project" value="InterPro"/>
</dbReference>
<evidence type="ECO:0000313" key="11">
    <source>
        <dbReference type="Proteomes" id="UP000077202"/>
    </source>
</evidence>
<dbReference type="InterPro" id="IPR045088">
    <property type="entry name" value="ALAT1/2-like"/>
</dbReference>
<dbReference type="PANTHER" id="PTHR11751:SF373">
    <property type="entry name" value="GLUTAMATE--GLYOXYLATE AMINOTRANSFERASE 2"/>
    <property type="match status" value="1"/>
</dbReference>
<evidence type="ECO:0000256" key="5">
    <source>
        <dbReference type="ARBA" id="ARBA00022679"/>
    </source>
</evidence>